<keyword evidence="3 5" id="KW-0732">Signal</keyword>
<evidence type="ECO:0000256" key="2">
    <source>
        <dbReference type="ARBA" id="ARBA00022448"/>
    </source>
</evidence>
<gene>
    <name evidence="6" type="ORF">OHA16_16150</name>
</gene>
<dbReference type="Pfam" id="PF01547">
    <property type="entry name" value="SBP_bac_1"/>
    <property type="match status" value="1"/>
</dbReference>
<feature type="signal peptide" evidence="5">
    <location>
        <begin position="1"/>
        <end position="19"/>
    </location>
</feature>
<dbReference type="InterPro" id="IPR006059">
    <property type="entry name" value="SBP"/>
</dbReference>
<keyword evidence="2" id="KW-0813">Transport</keyword>
<keyword evidence="7" id="KW-1185">Reference proteome</keyword>
<evidence type="ECO:0000256" key="3">
    <source>
        <dbReference type="ARBA" id="ARBA00022729"/>
    </source>
</evidence>
<feature type="chain" id="PRO_5046802799" evidence="5">
    <location>
        <begin position="20"/>
        <end position="433"/>
    </location>
</feature>
<comment type="similarity">
    <text evidence="1">Belongs to the bacterial solute-binding protein 1 family.</text>
</comment>
<dbReference type="Proteomes" id="UP001432222">
    <property type="component" value="Chromosome"/>
</dbReference>
<accession>A0ABZ1U244</accession>
<name>A0ABZ1U244_9ACTN</name>
<dbReference type="PANTHER" id="PTHR30061:SF50">
    <property type="entry name" value="MALTOSE_MALTODEXTRIN-BINDING PERIPLASMIC PROTEIN"/>
    <property type="match status" value="1"/>
</dbReference>
<evidence type="ECO:0000313" key="7">
    <source>
        <dbReference type="Proteomes" id="UP001432222"/>
    </source>
</evidence>
<dbReference type="PROSITE" id="PS51257">
    <property type="entry name" value="PROKAR_LIPOPROTEIN"/>
    <property type="match status" value="1"/>
</dbReference>
<reference evidence="6" key="1">
    <citation type="submission" date="2022-10" db="EMBL/GenBank/DDBJ databases">
        <title>The complete genomes of actinobacterial strains from the NBC collection.</title>
        <authorList>
            <person name="Joergensen T.S."/>
            <person name="Alvarez Arevalo M."/>
            <person name="Sterndorff E.B."/>
            <person name="Faurdal D."/>
            <person name="Vuksanovic O."/>
            <person name="Mourched A.-S."/>
            <person name="Charusanti P."/>
            <person name="Shaw S."/>
            <person name="Blin K."/>
            <person name="Weber T."/>
        </authorList>
    </citation>
    <scope>NUCLEOTIDE SEQUENCE</scope>
    <source>
        <strain evidence="6">NBC_00222</strain>
    </source>
</reference>
<dbReference type="EMBL" id="CP108110">
    <property type="protein sequence ID" value="WUQ84364.1"/>
    <property type="molecule type" value="Genomic_DNA"/>
</dbReference>
<feature type="compositionally biased region" description="Low complexity" evidence="4">
    <location>
        <begin position="30"/>
        <end position="43"/>
    </location>
</feature>
<proteinExistence type="inferred from homology"/>
<dbReference type="SUPFAM" id="SSF53850">
    <property type="entry name" value="Periplasmic binding protein-like II"/>
    <property type="match status" value="1"/>
</dbReference>
<dbReference type="RefSeq" id="WP_328955231.1">
    <property type="nucleotide sequence ID" value="NZ_CP108110.1"/>
</dbReference>
<feature type="region of interest" description="Disordered" evidence="4">
    <location>
        <begin position="26"/>
        <end position="46"/>
    </location>
</feature>
<dbReference type="PANTHER" id="PTHR30061">
    <property type="entry name" value="MALTOSE-BINDING PERIPLASMIC PROTEIN"/>
    <property type="match status" value="1"/>
</dbReference>
<evidence type="ECO:0000256" key="1">
    <source>
        <dbReference type="ARBA" id="ARBA00008520"/>
    </source>
</evidence>
<dbReference type="Gene3D" id="3.40.190.10">
    <property type="entry name" value="Periplasmic binding protein-like II"/>
    <property type="match status" value="2"/>
</dbReference>
<organism evidence="6 7">
    <name type="scientific">Kitasatospora purpeofusca</name>
    <dbReference type="NCBI Taxonomy" id="67352"/>
    <lineage>
        <taxon>Bacteria</taxon>
        <taxon>Bacillati</taxon>
        <taxon>Actinomycetota</taxon>
        <taxon>Actinomycetes</taxon>
        <taxon>Kitasatosporales</taxon>
        <taxon>Streptomycetaceae</taxon>
        <taxon>Kitasatospora</taxon>
    </lineage>
</organism>
<sequence length="433" mass="45279">MKRQLIAAVGVAAMVVGLAACGSDAKKNDSGNNSASGSSSATADGKKDYNGKTLKVWLMTGSAPKGWDTAVKTEFESTYPGSKVDFQIQEWTGIGPKVTAALSEGSVDVLEVGNTQTAGYAATGGLLDITKDKAAIGGADWAANQSESAILDGKQYAAPWFVTNRVVAYNKDLWAKASLSVPKTLDEFYSALEKLKTTEGVADPIYMPGQEWYVYFGLLTSEGGKLAKKDGDKWAGGLSSPEAQKAFDVYKKLQGYSTTGAKDKDEAKPQQKDVFGKGDVGSMIGLGWELPDEKALAKDKIGFFPLPGKTADKPSGVFLGGSNLAVASASKNTDMAKDFLKIALNEKNEGAVAASGLIPNKASLNDKVVGDFASAAKLASGVGGITPTTPNWASVENDPNPIKEFLTAALTGDYAAAAKKADDEIAKRLNAKQ</sequence>
<evidence type="ECO:0000256" key="5">
    <source>
        <dbReference type="SAM" id="SignalP"/>
    </source>
</evidence>
<protein>
    <submittedName>
        <fullName evidence="6">Extracellular solute-binding protein</fullName>
    </submittedName>
</protein>
<evidence type="ECO:0000256" key="4">
    <source>
        <dbReference type="SAM" id="MobiDB-lite"/>
    </source>
</evidence>
<evidence type="ECO:0000313" key="6">
    <source>
        <dbReference type="EMBL" id="WUQ84364.1"/>
    </source>
</evidence>